<proteinExistence type="inferred from homology"/>
<evidence type="ECO:0000256" key="1">
    <source>
        <dbReference type="ARBA" id="ARBA00004651"/>
    </source>
</evidence>
<dbReference type="Pfam" id="PF01741">
    <property type="entry name" value="MscL"/>
    <property type="match status" value="1"/>
</dbReference>
<comment type="similarity">
    <text evidence="2 10">Belongs to the MscL family.</text>
</comment>
<gene>
    <name evidence="10 11" type="primary">mscL</name>
    <name evidence="11" type="ORF">LKD81_06415</name>
</gene>
<evidence type="ECO:0000256" key="5">
    <source>
        <dbReference type="ARBA" id="ARBA00022692"/>
    </source>
</evidence>
<keyword evidence="7 10" id="KW-0406">Ion transport</keyword>
<dbReference type="GO" id="GO:0005886">
    <property type="term" value="C:plasma membrane"/>
    <property type="evidence" value="ECO:0007669"/>
    <property type="project" value="UniProtKB-SubCell"/>
</dbReference>
<dbReference type="HAMAP" id="MF_00115">
    <property type="entry name" value="MscL"/>
    <property type="match status" value="1"/>
</dbReference>
<dbReference type="AlphaFoldDB" id="A0AAE3JE53"/>
<dbReference type="PANTHER" id="PTHR30266">
    <property type="entry name" value="MECHANOSENSITIVE CHANNEL MSCL"/>
    <property type="match status" value="1"/>
</dbReference>
<evidence type="ECO:0000256" key="7">
    <source>
        <dbReference type="ARBA" id="ARBA00023065"/>
    </source>
</evidence>
<comment type="subcellular location">
    <subcellularLocation>
        <location evidence="1 10">Cell membrane</location>
        <topology evidence="1 10">Multi-pass membrane protein</topology>
    </subcellularLocation>
</comment>
<sequence>MKKFFAEFKEFISRGNVVDLAVGMIIGSAFTAIVKSLVENIVTPLIGVLLGGLDFSGLNFTIGNAVIEIGLFVNAVITFLLTALVLFCVVKTMNRFKRKKEEEPKKEEPAPTPEDILLLQEIRDLLKEQQSQAKQKQ</sequence>
<feature type="transmembrane region" description="Helical" evidence="10">
    <location>
        <begin position="20"/>
        <end position="38"/>
    </location>
</feature>
<dbReference type="NCBIfam" id="NF001842">
    <property type="entry name" value="PRK00567.1-3"/>
    <property type="match status" value="1"/>
</dbReference>
<evidence type="ECO:0000256" key="9">
    <source>
        <dbReference type="ARBA" id="ARBA00023303"/>
    </source>
</evidence>
<evidence type="ECO:0000256" key="10">
    <source>
        <dbReference type="HAMAP-Rule" id="MF_00115"/>
    </source>
</evidence>
<dbReference type="NCBIfam" id="TIGR00220">
    <property type="entry name" value="mscL"/>
    <property type="match status" value="1"/>
</dbReference>
<keyword evidence="4 10" id="KW-1003">Cell membrane</keyword>
<dbReference type="PROSITE" id="PS01327">
    <property type="entry name" value="MSCL"/>
    <property type="match status" value="1"/>
</dbReference>
<keyword evidence="6 10" id="KW-1133">Transmembrane helix</keyword>
<dbReference type="InterPro" id="IPR001185">
    <property type="entry name" value="MS_channel"/>
</dbReference>
<protein>
    <recommendedName>
        <fullName evidence="10">Large-conductance mechanosensitive channel</fullName>
    </recommendedName>
</protein>
<evidence type="ECO:0000313" key="12">
    <source>
        <dbReference type="Proteomes" id="UP001198182"/>
    </source>
</evidence>
<dbReference type="InterPro" id="IPR037673">
    <property type="entry name" value="MSC/AndL"/>
</dbReference>
<evidence type="ECO:0000256" key="3">
    <source>
        <dbReference type="ARBA" id="ARBA00022448"/>
    </source>
</evidence>
<comment type="subunit">
    <text evidence="10">Homopentamer.</text>
</comment>
<dbReference type="PANTHER" id="PTHR30266:SF2">
    <property type="entry name" value="LARGE-CONDUCTANCE MECHANOSENSITIVE CHANNEL"/>
    <property type="match status" value="1"/>
</dbReference>
<dbReference type="EMBL" id="JAJEQR010000014">
    <property type="protein sequence ID" value="MCC2230634.1"/>
    <property type="molecule type" value="Genomic_DNA"/>
</dbReference>
<reference evidence="11" key="1">
    <citation type="submission" date="2021-10" db="EMBL/GenBank/DDBJ databases">
        <title>Anaerobic single-cell dispensing facilitates the cultivation of human gut bacteria.</title>
        <authorList>
            <person name="Afrizal A."/>
        </authorList>
    </citation>
    <scope>NUCLEOTIDE SEQUENCE</scope>
    <source>
        <strain evidence="11">CLA-AA-H215</strain>
    </source>
</reference>
<dbReference type="InterPro" id="IPR036019">
    <property type="entry name" value="MscL_channel"/>
</dbReference>
<comment type="function">
    <text evidence="10">Channel that opens in response to stretch forces in the membrane lipid bilayer. May participate in the regulation of osmotic pressure changes within the cell.</text>
</comment>
<dbReference type="InterPro" id="IPR019823">
    <property type="entry name" value="Mechanosensitive_channel_CS"/>
</dbReference>
<organism evidence="11 12">
    <name type="scientific">Hominifimenecus microfluidus</name>
    <dbReference type="NCBI Taxonomy" id="2885348"/>
    <lineage>
        <taxon>Bacteria</taxon>
        <taxon>Bacillati</taxon>
        <taxon>Bacillota</taxon>
        <taxon>Clostridia</taxon>
        <taxon>Lachnospirales</taxon>
        <taxon>Lachnospiraceae</taxon>
        <taxon>Hominifimenecus</taxon>
    </lineage>
</organism>
<feature type="transmembrane region" description="Helical" evidence="10">
    <location>
        <begin position="69"/>
        <end position="90"/>
    </location>
</feature>
<accession>A0AAE3JE53</accession>
<evidence type="ECO:0000256" key="6">
    <source>
        <dbReference type="ARBA" id="ARBA00022989"/>
    </source>
</evidence>
<evidence type="ECO:0000256" key="4">
    <source>
        <dbReference type="ARBA" id="ARBA00022475"/>
    </source>
</evidence>
<keyword evidence="3 10" id="KW-0813">Transport</keyword>
<comment type="caution">
    <text evidence="11">The sequence shown here is derived from an EMBL/GenBank/DDBJ whole genome shotgun (WGS) entry which is preliminary data.</text>
</comment>
<keyword evidence="12" id="KW-1185">Reference proteome</keyword>
<name>A0AAE3JE53_9FIRM</name>
<dbReference type="PRINTS" id="PR01264">
    <property type="entry name" value="MECHCHANNEL"/>
</dbReference>
<dbReference type="Gene3D" id="1.10.1200.120">
    <property type="entry name" value="Large-conductance mechanosensitive channel, MscL, domain 1"/>
    <property type="match status" value="1"/>
</dbReference>
<keyword evidence="5 10" id="KW-0812">Transmembrane</keyword>
<dbReference type="RefSeq" id="WP_308453270.1">
    <property type="nucleotide sequence ID" value="NZ_JAJEQR010000014.1"/>
</dbReference>
<evidence type="ECO:0000313" key="11">
    <source>
        <dbReference type="EMBL" id="MCC2230634.1"/>
    </source>
</evidence>
<dbReference type="NCBIfam" id="NF001843">
    <property type="entry name" value="PRK00567.1-4"/>
    <property type="match status" value="1"/>
</dbReference>
<evidence type="ECO:0000256" key="8">
    <source>
        <dbReference type="ARBA" id="ARBA00023136"/>
    </source>
</evidence>
<dbReference type="SUPFAM" id="SSF81330">
    <property type="entry name" value="Gated mechanosensitive channel"/>
    <property type="match status" value="1"/>
</dbReference>
<dbReference type="Proteomes" id="UP001198182">
    <property type="component" value="Unassembled WGS sequence"/>
</dbReference>
<evidence type="ECO:0000256" key="2">
    <source>
        <dbReference type="ARBA" id="ARBA00007254"/>
    </source>
</evidence>
<dbReference type="GO" id="GO:0008381">
    <property type="term" value="F:mechanosensitive monoatomic ion channel activity"/>
    <property type="evidence" value="ECO:0007669"/>
    <property type="project" value="UniProtKB-UniRule"/>
</dbReference>
<keyword evidence="8 10" id="KW-0472">Membrane</keyword>
<feature type="transmembrane region" description="Helical" evidence="10">
    <location>
        <begin position="45"/>
        <end position="63"/>
    </location>
</feature>
<keyword evidence="9 10" id="KW-0407">Ion channel</keyword>